<dbReference type="Proteomes" id="UP000464374">
    <property type="component" value="Chromosome"/>
</dbReference>
<keyword evidence="1" id="KW-0472">Membrane</keyword>
<feature type="transmembrane region" description="Helical" evidence="1">
    <location>
        <begin position="104"/>
        <end position="123"/>
    </location>
</feature>
<dbReference type="KEGG" id="trz:GWP43_09690"/>
<sequence length="237" mass="26502">MSTCPNRDLLSAYIDGEIALPWRGTIEQHLQQCVSCKKIYGQYVTVHRYMQISVTGAELDTDASFAKLIEKRNAILQNKSKVQKRQWGVSSGERWFSSSIRIPVPAAAAAVLVFVLLPLILFFKIEYTVNSVAAVQSSFTPIIPVSLEKQKPISEIDYGITHANSDQSYTVSTKAVNTNAKFFTVGEFARLYSKDESLFQPVESTVDLKISSSSFPLSSEYQSLYIITDPNIRISNR</sequence>
<keyword evidence="1" id="KW-0812">Transmembrane</keyword>
<reference evidence="3 4" key="1">
    <citation type="submission" date="2020-01" db="EMBL/GenBank/DDBJ databases">
        <title>Complete genome sequence of a human oral phylogroup 1 Treponema sp. strain ATCC 700766, originally isolated from periodontitis dental plaque.</title>
        <authorList>
            <person name="Chan Y."/>
            <person name="Huo Y.-B."/>
            <person name="Yu X.-L."/>
            <person name="Zeng H."/>
            <person name="Leung W.-K."/>
            <person name="Watt R.M."/>
        </authorList>
    </citation>
    <scope>NUCLEOTIDE SEQUENCE [LARGE SCALE GENOMIC DNA]</scope>
    <source>
        <strain evidence="3 4">OMZ 804</strain>
    </source>
</reference>
<evidence type="ECO:0000259" key="2">
    <source>
        <dbReference type="Pfam" id="PF13490"/>
    </source>
</evidence>
<dbReference type="EMBL" id="CP048020">
    <property type="protein sequence ID" value="QHX43664.1"/>
    <property type="molecule type" value="Genomic_DNA"/>
</dbReference>
<dbReference type="InterPro" id="IPR041916">
    <property type="entry name" value="Anti_sigma_zinc_sf"/>
</dbReference>
<dbReference type="RefSeq" id="WP_162663978.1">
    <property type="nucleotide sequence ID" value="NZ_CP048020.1"/>
</dbReference>
<proteinExistence type="predicted"/>
<evidence type="ECO:0000256" key="1">
    <source>
        <dbReference type="SAM" id="Phobius"/>
    </source>
</evidence>
<evidence type="ECO:0000313" key="3">
    <source>
        <dbReference type="EMBL" id="QHX43664.1"/>
    </source>
</evidence>
<gene>
    <name evidence="3" type="ORF">GWP43_09690</name>
</gene>
<dbReference type="InterPro" id="IPR027383">
    <property type="entry name" value="Znf_put"/>
</dbReference>
<organism evidence="3 4">
    <name type="scientific">Treponema vincentii</name>
    <dbReference type="NCBI Taxonomy" id="69710"/>
    <lineage>
        <taxon>Bacteria</taxon>
        <taxon>Pseudomonadati</taxon>
        <taxon>Spirochaetota</taxon>
        <taxon>Spirochaetia</taxon>
        <taxon>Spirochaetales</taxon>
        <taxon>Treponemataceae</taxon>
        <taxon>Treponema</taxon>
    </lineage>
</organism>
<dbReference type="Gene3D" id="1.10.10.1320">
    <property type="entry name" value="Anti-sigma factor, zinc-finger domain"/>
    <property type="match status" value="1"/>
</dbReference>
<dbReference type="AlphaFoldDB" id="A0A6P1Y2F3"/>
<protein>
    <submittedName>
        <fullName evidence="3">Zf-HC2 domain-containing protein</fullName>
    </submittedName>
</protein>
<evidence type="ECO:0000313" key="4">
    <source>
        <dbReference type="Proteomes" id="UP000464374"/>
    </source>
</evidence>
<keyword evidence="1" id="KW-1133">Transmembrane helix</keyword>
<accession>A0A6P1Y2F3</accession>
<name>A0A6P1Y2F3_9SPIR</name>
<feature type="domain" description="Putative zinc-finger" evidence="2">
    <location>
        <begin position="7"/>
        <end position="36"/>
    </location>
</feature>
<dbReference type="Pfam" id="PF13490">
    <property type="entry name" value="zf-HC2"/>
    <property type="match status" value="1"/>
</dbReference>